<evidence type="ECO:0000313" key="3">
    <source>
        <dbReference type="Proteomes" id="UP001589628"/>
    </source>
</evidence>
<feature type="compositionally biased region" description="Basic and acidic residues" evidence="1">
    <location>
        <begin position="32"/>
        <end position="45"/>
    </location>
</feature>
<reference evidence="2 3" key="1">
    <citation type="submission" date="2024-09" db="EMBL/GenBank/DDBJ databases">
        <authorList>
            <person name="Sun Q."/>
            <person name="Mori K."/>
        </authorList>
    </citation>
    <scope>NUCLEOTIDE SEQUENCE [LARGE SCALE GENOMIC DNA]</scope>
    <source>
        <strain evidence="2 3">ATCC 51285</strain>
    </source>
</reference>
<evidence type="ECO:0000256" key="1">
    <source>
        <dbReference type="SAM" id="MobiDB-lite"/>
    </source>
</evidence>
<proteinExistence type="predicted"/>
<dbReference type="SUPFAM" id="SSF160214">
    <property type="entry name" value="FlaG-like"/>
    <property type="match status" value="1"/>
</dbReference>
<comment type="caution">
    <text evidence="2">The sequence shown here is derived from an EMBL/GenBank/DDBJ whole genome shotgun (WGS) entry which is preliminary data.</text>
</comment>
<keyword evidence="2" id="KW-0969">Cilium</keyword>
<dbReference type="PANTHER" id="PTHR37166:SF1">
    <property type="entry name" value="PROTEIN FLAG"/>
    <property type="match status" value="1"/>
</dbReference>
<keyword evidence="3" id="KW-1185">Reference proteome</keyword>
<evidence type="ECO:0000313" key="2">
    <source>
        <dbReference type="EMBL" id="MFB9887641.1"/>
    </source>
</evidence>
<organism evidence="2 3">
    <name type="scientific">Balneatrix alpica</name>
    <dbReference type="NCBI Taxonomy" id="75684"/>
    <lineage>
        <taxon>Bacteria</taxon>
        <taxon>Pseudomonadati</taxon>
        <taxon>Pseudomonadota</taxon>
        <taxon>Gammaproteobacteria</taxon>
        <taxon>Oceanospirillales</taxon>
        <taxon>Balneatrichaceae</taxon>
        <taxon>Balneatrix</taxon>
    </lineage>
</organism>
<gene>
    <name evidence="2" type="ORF">ACFFLH_14560</name>
</gene>
<dbReference type="InterPro" id="IPR005186">
    <property type="entry name" value="FlaG"/>
</dbReference>
<keyword evidence="2" id="KW-0966">Cell projection</keyword>
<dbReference type="InterPro" id="IPR035924">
    <property type="entry name" value="FlaG-like_sf"/>
</dbReference>
<dbReference type="Proteomes" id="UP001589628">
    <property type="component" value="Unassembled WGS sequence"/>
</dbReference>
<protein>
    <submittedName>
        <fullName evidence="2">Flagellar protein FlaG</fullName>
    </submittedName>
</protein>
<name>A0ABV5ZHL7_9GAMM</name>
<keyword evidence="2" id="KW-0282">Flagellum</keyword>
<dbReference type="PANTHER" id="PTHR37166">
    <property type="entry name" value="PROTEIN FLAG"/>
    <property type="match status" value="1"/>
</dbReference>
<dbReference type="EMBL" id="JBHLZN010000005">
    <property type="protein sequence ID" value="MFB9887641.1"/>
    <property type="molecule type" value="Genomic_DNA"/>
</dbReference>
<sequence>MEIESKMSLGQANLFRSGGAEASQSNQALQKEAADPKKMQDKAEPAEDSQTLKVAVDDINRIVEAQNRQLRFNMDESSGKPVITVLDSETDKVIREIPSEEVRRLASRVRELQQELGQATGLILNKRV</sequence>
<feature type="region of interest" description="Disordered" evidence="1">
    <location>
        <begin position="1"/>
        <end position="50"/>
    </location>
</feature>
<dbReference type="Gene3D" id="3.30.160.170">
    <property type="entry name" value="FlaG-like"/>
    <property type="match status" value="1"/>
</dbReference>
<dbReference type="RefSeq" id="WP_051527635.1">
    <property type="nucleotide sequence ID" value="NZ_JBHLZN010000005.1"/>
</dbReference>
<dbReference type="Pfam" id="PF03646">
    <property type="entry name" value="FlaG"/>
    <property type="match status" value="1"/>
</dbReference>
<accession>A0ABV5ZHL7</accession>